<evidence type="ECO:0000256" key="3">
    <source>
        <dbReference type="ARBA" id="ARBA00022801"/>
    </source>
</evidence>
<dbReference type="CDD" id="cd18050">
    <property type="entry name" value="DEADc_DDX17"/>
    <property type="match status" value="1"/>
</dbReference>
<feature type="domain" description="Helicase C-terminal" evidence="11">
    <location>
        <begin position="654"/>
        <end position="723"/>
    </location>
</feature>
<feature type="compositionally biased region" description="Pro residues" evidence="9">
    <location>
        <begin position="900"/>
        <end position="913"/>
    </location>
</feature>
<dbReference type="InterPro" id="IPR014014">
    <property type="entry name" value="RNA_helicase_DEAD_Q_motif"/>
</dbReference>
<dbReference type="Gene3D" id="3.40.50.300">
    <property type="entry name" value="P-loop containing nucleotide triphosphate hydrolases"/>
    <property type="match status" value="3"/>
</dbReference>
<evidence type="ECO:0000256" key="5">
    <source>
        <dbReference type="ARBA" id="ARBA00022840"/>
    </source>
</evidence>
<dbReference type="EMBL" id="JAFBMS010000061">
    <property type="protein sequence ID" value="KAG9338817.1"/>
    <property type="molecule type" value="Genomic_DNA"/>
</dbReference>
<protein>
    <recommendedName>
        <fullName evidence="1">RNA helicase</fullName>
        <ecNumber evidence="1">3.6.4.13</ecNumber>
    </recommendedName>
</protein>
<dbReference type="GO" id="GO:0003723">
    <property type="term" value="F:RNA binding"/>
    <property type="evidence" value="ECO:0007669"/>
    <property type="project" value="UniProtKB-KW"/>
</dbReference>
<reference evidence="13" key="1">
    <citation type="thesis" date="2021" institute="BYU ScholarsArchive" country="Provo, UT, USA">
        <title>Applications of and Algorithms for Genome Assembly and Genomic Analyses with an Emphasis on Marine Teleosts.</title>
        <authorList>
            <person name="Pickett B.D."/>
        </authorList>
    </citation>
    <scope>NUCLEOTIDE SEQUENCE</scope>
    <source>
        <strain evidence="13">HI-2016</strain>
    </source>
</reference>
<name>A0A8T2NR36_9TELE</name>
<dbReference type="InterPro" id="IPR000629">
    <property type="entry name" value="RNA-helicase_DEAD-box_CS"/>
</dbReference>
<evidence type="ECO:0000256" key="8">
    <source>
        <dbReference type="PROSITE-ProRule" id="PRU00552"/>
    </source>
</evidence>
<dbReference type="GO" id="GO:0016787">
    <property type="term" value="F:hydrolase activity"/>
    <property type="evidence" value="ECO:0007669"/>
    <property type="project" value="UniProtKB-KW"/>
</dbReference>
<feature type="domain" description="DEAD-box RNA helicase Q" evidence="12">
    <location>
        <begin position="97"/>
        <end position="125"/>
    </location>
</feature>
<dbReference type="InterPro" id="IPR014001">
    <property type="entry name" value="Helicase_ATP-bd"/>
</dbReference>
<feature type="compositionally biased region" description="Low complexity" evidence="9">
    <location>
        <begin position="817"/>
        <end position="839"/>
    </location>
</feature>
<keyword evidence="5" id="KW-0067">ATP-binding</keyword>
<dbReference type="PROSITE" id="PS00039">
    <property type="entry name" value="DEAD_ATP_HELICASE"/>
    <property type="match status" value="1"/>
</dbReference>
<dbReference type="CDD" id="cd18787">
    <property type="entry name" value="SF2_C_DEAD"/>
    <property type="match status" value="1"/>
</dbReference>
<dbReference type="PROSITE" id="PS51194">
    <property type="entry name" value="HELICASE_CTER"/>
    <property type="match status" value="2"/>
</dbReference>
<accession>A0A8T2NR36</accession>
<dbReference type="Proteomes" id="UP000824540">
    <property type="component" value="Unassembled WGS sequence"/>
</dbReference>
<evidence type="ECO:0000256" key="9">
    <source>
        <dbReference type="SAM" id="MobiDB-lite"/>
    </source>
</evidence>
<dbReference type="AlphaFoldDB" id="A0A8T2NR36"/>
<evidence type="ECO:0000256" key="7">
    <source>
        <dbReference type="ARBA" id="ARBA00047984"/>
    </source>
</evidence>
<feature type="compositionally biased region" description="Basic and acidic residues" evidence="9">
    <location>
        <begin position="8"/>
        <end position="22"/>
    </location>
</feature>
<dbReference type="FunFam" id="3.40.50.300:FF:000079">
    <property type="entry name" value="probable ATP-dependent RNA helicase DDX17"/>
    <property type="match status" value="1"/>
</dbReference>
<evidence type="ECO:0000256" key="4">
    <source>
        <dbReference type="ARBA" id="ARBA00022806"/>
    </source>
</evidence>
<feature type="region of interest" description="Disordered" evidence="9">
    <location>
        <begin position="518"/>
        <end position="537"/>
    </location>
</feature>
<dbReference type="InterPro" id="IPR027417">
    <property type="entry name" value="P-loop_NTPase"/>
</dbReference>
<comment type="catalytic activity">
    <reaction evidence="7">
        <text>ATP + H2O = ADP + phosphate + H(+)</text>
        <dbReference type="Rhea" id="RHEA:13065"/>
        <dbReference type="ChEBI" id="CHEBI:15377"/>
        <dbReference type="ChEBI" id="CHEBI:15378"/>
        <dbReference type="ChEBI" id="CHEBI:30616"/>
        <dbReference type="ChEBI" id="CHEBI:43474"/>
        <dbReference type="ChEBI" id="CHEBI:456216"/>
        <dbReference type="EC" id="3.6.4.13"/>
    </reaction>
</comment>
<dbReference type="GO" id="GO:0005524">
    <property type="term" value="F:ATP binding"/>
    <property type="evidence" value="ECO:0007669"/>
    <property type="project" value="UniProtKB-KW"/>
</dbReference>
<dbReference type="Pfam" id="PF00270">
    <property type="entry name" value="DEAD"/>
    <property type="match status" value="1"/>
</dbReference>
<feature type="domain" description="Helicase ATP-binding" evidence="10">
    <location>
        <begin position="128"/>
        <end position="303"/>
    </location>
</feature>
<dbReference type="PANTHER" id="PTHR47958">
    <property type="entry name" value="ATP-DEPENDENT RNA HELICASE DBP3"/>
    <property type="match status" value="1"/>
</dbReference>
<feature type="region of interest" description="Disordered" evidence="9">
    <location>
        <begin position="722"/>
        <end position="913"/>
    </location>
</feature>
<dbReference type="GO" id="GO:0003724">
    <property type="term" value="F:RNA helicase activity"/>
    <property type="evidence" value="ECO:0007669"/>
    <property type="project" value="UniProtKB-EC"/>
</dbReference>
<comment type="caution">
    <text evidence="13">The sequence shown here is derived from an EMBL/GenBank/DDBJ whole genome shotgun (WGS) entry which is preliminary data.</text>
</comment>
<dbReference type="InterPro" id="IPR046330">
    <property type="entry name" value="DDX17_ATP-bd-dom"/>
</dbReference>
<dbReference type="OrthoDB" id="196131at2759"/>
<evidence type="ECO:0000256" key="2">
    <source>
        <dbReference type="ARBA" id="ARBA00022741"/>
    </source>
</evidence>
<keyword evidence="3" id="KW-0378">Hydrolase</keyword>
<feature type="domain" description="Helicase C-terminal" evidence="11">
    <location>
        <begin position="331"/>
        <end position="493"/>
    </location>
</feature>
<proteinExistence type="predicted"/>
<organism evidence="13 14">
    <name type="scientific">Albula glossodonta</name>
    <name type="common">roundjaw bonefish</name>
    <dbReference type="NCBI Taxonomy" id="121402"/>
    <lineage>
        <taxon>Eukaryota</taxon>
        <taxon>Metazoa</taxon>
        <taxon>Chordata</taxon>
        <taxon>Craniata</taxon>
        <taxon>Vertebrata</taxon>
        <taxon>Euteleostomi</taxon>
        <taxon>Actinopterygii</taxon>
        <taxon>Neopterygii</taxon>
        <taxon>Teleostei</taxon>
        <taxon>Albuliformes</taxon>
        <taxon>Albulidae</taxon>
        <taxon>Albula</taxon>
    </lineage>
</organism>
<evidence type="ECO:0000313" key="14">
    <source>
        <dbReference type="Proteomes" id="UP000824540"/>
    </source>
</evidence>
<feature type="short sequence motif" description="Q motif" evidence="8">
    <location>
        <begin position="97"/>
        <end position="125"/>
    </location>
</feature>
<dbReference type="InterPro" id="IPR001650">
    <property type="entry name" value="Helicase_C-like"/>
</dbReference>
<dbReference type="SMART" id="SM00487">
    <property type="entry name" value="DEXDc"/>
    <property type="match status" value="1"/>
</dbReference>
<feature type="region of interest" description="Disordered" evidence="9">
    <location>
        <begin position="1"/>
        <end position="48"/>
    </location>
</feature>
<feature type="compositionally biased region" description="Basic and acidic residues" evidence="9">
    <location>
        <begin position="767"/>
        <end position="797"/>
    </location>
</feature>
<sequence>MRGSSSYGDRDRDRDRGRDRGPRFGSSRSGPPPTKKFGNPGERLRKKKWDLDELPKFEKNFYNEHPEVQRMSQYDVEEFRRKKEITIRGSGCPKPVTNFHQAHFPQYVMDVLLQQNFKEPTAIQSQGFPLALSGRDMVGIAQTGSGKTLAYLLPAIVHINHQPYLERGDGPICLVLAPTRELAQQVQQVAFDYGKSSRIKSTCVYGGAPKGPQIRDLERGVEICIATPGRLIDFLEAGKTNLRRCTYLVLDEADRMLDMGFEPQIRKIVDQIRPDRQTLMWSATWPKEVRQLAEDFLRDYVQINVGALELSANHNILQIVDVCMESEKDNKLIQLMEEIMAEKENKTIIFVETKKRCDELTRRMRRDGWPAMCIHGDKSQPERDWVLTEFRSGKAPILIATDVASRGLGRKQAAWDSWESKFETGERGCAETAKRGSSVGGLWPLPGRAERTDSVCCTLSSFCPYELTPYMSPNTSLPDTSASPPPRGWAGLSLCKRHVWSWLAGVLAWWTSTMQRHSVKPPRSSTTKPRCKLPIPGKDLGVQSPGLSVQGVLRNATPEPQKQQRNRPVQFVDVLHGGERDSSTQVRSCGCLRGAGRIEFFSAPSSLPSHSKRHSKWTVSGFSLASLSSPPFIKITCHSILPLPHSNPQPNRQDVEDVKFVINYDYPNSSEDYVHRIGRTARSTNKGTAYTFFTPGNLRQARDLVRVLEEARQAINPKLLQLVDSGRGGGGGGRSRYRGSGSNSNNPNLMYQEECERRMRSVGGGSKDSRDGRGGGGSRDGDRSSSSYRDRSGRDNRSGGSYGSGTNSAPSFGGMGDQYQSYGGSGQYNSRGGPQSGASMPGGGGGGQEQSVQQPGQFGNMGGRPGQPPPPPAGPQPLMAQQFTPPQPIMGFIGQGPYQFAPPPPPPPPPPRK</sequence>
<dbReference type="Pfam" id="PF00271">
    <property type="entry name" value="Helicase_C"/>
    <property type="match status" value="2"/>
</dbReference>
<dbReference type="InterPro" id="IPR011545">
    <property type="entry name" value="DEAD/DEAH_box_helicase_dom"/>
</dbReference>
<keyword evidence="14" id="KW-1185">Reference proteome</keyword>
<dbReference type="SMART" id="SM00490">
    <property type="entry name" value="HELICc"/>
    <property type="match status" value="1"/>
</dbReference>
<evidence type="ECO:0000259" key="11">
    <source>
        <dbReference type="PROSITE" id="PS51194"/>
    </source>
</evidence>
<dbReference type="PROSITE" id="PS51192">
    <property type="entry name" value="HELICASE_ATP_BIND_1"/>
    <property type="match status" value="1"/>
</dbReference>
<dbReference type="SUPFAM" id="SSF52540">
    <property type="entry name" value="P-loop containing nucleoside triphosphate hydrolases"/>
    <property type="match status" value="3"/>
</dbReference>
<feature type="compositionally biased region" description="Pro residues" evidence="9">
    <location>
        <begin position="866"/>
        <end position="875"/>
    </location>
</feature>
<evidence type="ECO:0000256" key="6">
    <source>
        <dbReference type="ARBA" id="ARBA00022884"/>
    </source>
</evidence>
<keyword evidence="4" id="KW-0347">Helicase</keyword>
<dbReference type="PROSITE" id="PS51195">
    <property type="entry name" value="Q_MOTIF"/>
    <property type="match status" value="1"/>
</dbReference>
<evidence type="ECO:0000259" key="10">
    <source>
        <dbReference type="PROSITE" id="PS51192"/>
    </source>
</evidence>
<evidence type="ECO:0000259" key="12">
    <source>
        <dbReference type="PROSITE" id="PS51195"/>
    </source>
</evidence>
<dbReference type="EC" id="3.6.4.13" evidence="1"/>
<evidence type="ECO:0000313" key="13">
    <source>
        <dbReference type="EMBL" id="KAG9338817.1"/>
    </source>
</evidence>
<keyword evidence="2" id="KW-0547">Nucleotide-binding</keyword>
<feature type="compositionally biased region" description="Low complexity" evidence="9">
    <location>
        <begin position="849"/>
        <end position="858"/>
    </location>
</feature>
<gene>
    <name evidence="13" type="ORF">JZ751_025254</name>
</gene>
<evidence type="ECO:0000256" key="1">
    <source>
        <dbReference type="ARBA" id="ARBA00012552"/>
    </source>
</evidence>
<keyword evidence="6" id="KW-0694">RNA-binding</keyword>